<dbReference type="STRING" id="416016.SAMN05443547_2659"/>
<accession>A0A1M7ZZH8</accession>
<keyword evidence="3" id="KW-1185">Reference proteome</keyword>
<dbReference type="Proteomes" id="UP000184611">
    <property type="component" value="Unassembled WGS sequence"/>
</dbReference>
<proteinExistence type="predicted"/>
<dbReference type="EMBL" id="FRYK01000007">
    <property type="protein sequence ID" value="SHO74269.1"/>
    <property type="molecule type" value="Genomic_DNA"/>
</dbReference>
<gene>
    <name evidence="2" type="ORF">SAMN05443547_2659</name>
</gene>
<dbReference type="RefSeq" id="WP_143165311.1">
    <property type="nucleotide sequence ID" value="NZ_CBCSEA010000014.1"/>
</dbReference>
<feature type="chain" id="PRO_5013133779" description="Lipoprotein" evidence="1">
    <location>
        <begin position="24"/>
        <end position="217"/>
    </location>
</feature>
<evidence type="ECO:0000313" key="2">
    <source>
        <dbReference type="EMBL" id="SHO74269.1"/>
    </source>
</evidence>
<protein>
    <recommendedName>
        <fullName evidence="4">Lipoprotein</fullName>
    </recommendedName>
</protein>
<evidence type="ECO:0008006" key="4">
    <source>
        <dbReference type="Google" id="ProtNLM"/>
    </source>
</evidence>
<feature type="signal peptide" evidence="1">
    <location>
        <begin position="1"/>
        <end position="23"/>
    </location>
</feature>
<evidence type="ECO:0000256" key="1">
    <source>
        <dbReference type="SAM" id="SignalP"/>
    </source>
</evidence>
<evidence type="ECO:0000313" key="3">
    <source>
        <dbReference type="Proteomes" id="UP000184611"/>
    </source>
</evidence>
<dbReference type="AlphaFoldDB" id="A0A1M7ZZH8"/>
<organism evidence="2 3">
    <name type="scientific">Flavobacterium cucumis</name>
    <dbReference type="NCBI Taxonomy" id="416016"/>
    <lineage>
        <taxon>Bacteria</taxon>
        <taxon>Pseudomonadati</taxon>
        <taxon>Bacteroidota</taxon>
        <taxon>Flavobacteriia</taxon>
        <taxon>Flavobacteriales</taxon>
        <taxon>Flavobacteriaceae</taxon>
        <taxon>Flavobacterium</taxon>
    </lineage>
</organism>
<dbReference type="OrthoDB" id="1363339at2"/>
<reference evidence="3" key="1">
    <citation type="submission" date="2016-12" db="EMBL/GenBank/DDBJ databases">
        <authorList>
            <person name="Varghese N."/>
            <person name="Submissions S."/>
        </authorList>
    </citation>
    <scope>NUCLEOTIDE SEQUENCE [LARGE SCALE GENOMIC DNA]</scope>
    <source>
        <strain evidence="3">DSM 18830</strain>
    </source>
</reference>
<name>A0A1M7ZZH8_9FLAO</name>
<sequence>MKKRVQHLISGFVLAGFLFMAFGSDDNKKEEETSVEATNKTINTTEKKLTDVEIKEQLDREISSIDKGIDFTSYKESIESIQLELVLFQVWAKKINEAKSSNNNGIKELGEKLETKVKKIQVSEFPKLRKAYGKIVAKKLWVENIEVEVFGNNSKTIQFTGGIFANNKNKQETQETLSEMLNFLRFKKVNYKWYEYDDEYTYYDLDSKNDNEIVELN</sequence>
<keyword evidence="1" id="KW-0732">Signal</keyword>